<proteinExistence type="inferred from homology"/>
<evidence type="ECO:0000256" key="1">
    <source>
        <dbReference type="ARBA" id="ARBA00001974"/>
    </source>
</evidence>
<keyword evidence="3" id="KW-0285">Flavoprotein</keyword>
<evidence type="ECO:0008006" key="8">
    <source>
        <dbReference type="Google" id="ProtNLM"/>
    </source>
</evidence>
<comment type="cofactor">
    <cofactor evidence="1">
        <name>FAD</name>
        <dbReference type="ChEBI" id="CHEBI:57692"/>
    </cofactor>
</comment>
<gene>
    <name evidence="6" type="ORF">H4W80_003825</name>
</gene>
<evidence type="ECO:0000256" key="4">
    <source>
        <dbReference type="ARBA" id="ARBA00022827"/>
    </source>
</evidence>
<evidence type="ECO:0000313" key="7">
    <source>
        <dbReference type="Proteomes" id="UP000633509"/>
    </source>
</evidence>
<protein>
    <recommendedName>
        <fullName evidence="8">Esterase</fullName>
    </recommendedName>
</protein>
<keyword evidence="5" id="KW-0560">Oxidoreductase</keyword>
<evidence type="ECO:0000256" key="3">
    <source>
        <dbReference type="ARBA" id="ARBA00022630"/>
    </source>
</evidence>
<dbReference type="PANTHER" id="PTHR47470:SF1">
    <property type="entry name" value="FAD-DEPENDENT OXIDOREDUCTASE 2 FAD BINDING DOMAIN-CONTAINING PROTEIN"/>
    <property type="match status" value="1"/>
</dbReference>
<accession>A0ABR9LYZ0</accession>
<name>A0ABR9LYZ0_9ACTN</name>
<organism evidence="6 7">
    <name type="scientific">Nonomuraea angiospora</name>
    <dbReference type="NCBI Taxonomy" id="46172"/>
    <lineage>
        <taxon>Bacteria</taxon>
        <taxon>Bacillati</taxon>
        <taxon>Actinomycetota</taxon>
        <taxon>Actinomycetes</taxon>
        <taxon>Streptosporangiales</taxon>
        <taxon>Streptosporangiaceae</taxon>
        <taxon>Nonomuraea</taxon>
    </lineage>
</organism>
<reference evidence="6 7" key="1">
    <citation type="submission" date="2020-10" db="EMBL/GenBank/DDBJ databases">
        <title>Sequencing the genomes of 1000 actinobacteria strains.</title>
        <authorList>
            <person name="Klenk H.-P."/>
        </authorList>
    </citation>
    <scope>NUCLEOTIDE SEQUENCE [LARGE SCALE GENOMIC DNA]</scope>
    <source>
        <strain evidence="6 7">DSM 43173</strain>
    </source>
</reference>
<sequence>MHGRPATHERVVPFTAGDGKNLRLVNVRGHAPPAKAPVLLVHGAGVRSKVFRAPVPASIVDMLVSQGYDVWLEDWRASIDLPPNPWTLDQAAGYDHPAAVRKVVEETGADRIKAIIHCQGSTSFMMSACAGLVPQVDTIITNAVSLHPVVPRWSRAKLRYATPITRRFLSYLDPSWGDHPPPGAAALITQLVKAAHAECGSTVCKLVSFTYGSGCPALWRHENLGAATHDLWIPHEFGPVPLSFFRQMDKCVRSGRLVSCEHIDGLPDDYTAQEPRTDARIAFLAGELNRCFLPESQRRSYDFFSRFAPHHSLHLLCGYSHLDVFFGERAHRDVFPLIIEELAGTPARHRGDR</sequence>
<evidence type="ECO:0000256" key="5">
    <source>
        <dbReference type="ARBA" id="ARBA00023002"/>
    </source>
</evidence>
<dbReference type="Gene3D" id="3.40.50.1820">
    <property type="entry name" value="alpha/beta hydrolase"/>
    <property type="match status" value="1"/>
</dbReference>
<dbReference type="EMBL" id="JADBEK010000001">
    <property type="protein sequence ID" value="MBE1585567.1"/>
    <property type="molecule type" value="Genomic_DNA"/>
</dbReference>
<comment type="similarity">
    <text evidence="2">Belongs to the GMC oxidoreductase family.</text>
</comment>
<dbReference type="PANTHER" id="PTHR47470">
    <property type="entry name" value="CHOLESTEROL OXIDASE"/>
    <property type="match status" value="1"/>
</dbReference>
<keyword evidence="4" id="KW-0274">FAD</keyword>
<dbReference type="RefSeq" id="WP_225963527.1">
    <property type="nucleotide sequence ID" value="NZ_JADBEK010000001.1"/>
</dbReference>
<dbReference type="Proteomes" id="UP000633509">
    <property type="component" value="Unassembled WGS sequence"/>
</dbReference>
<keyword evidence="7" id="KW-1185">Reference proteome</keyword>
<dbReference type="InterPro" id="IPR029058">
    <property type="entry name" value="AB_hydrolase_fold"/>
</dbReference>
<dbReference type="InterPro" id="IPR052542">
    <property type="entry name" value="Cholesterol_Oxidase"/>
</dbReference>
<dbReference type="SUPFAM" id="SSF53474">
    <property type="entry name" value="alpha/beta-Hydrolases"/>
    <property type="match status" value="1"/>
</dbReference>
<comment type="caution">
    <text evidence="6">The sequence shown here is derived from an EMBL/GenBank/DDBJ whole genome shotgun (WGS) entry which is preliminary data.</text>
</comment>
<evidence type="ECO:0000313" key="6">
    <source>
        <dbReference type="EMBL" id="MBE1585567.1"/>
    </source>
</evidence>
<evidence type="ECO:0000256" key="2">
    <source>
        <dbReference type="ARBA" id="ARBA00010790"/>
    </source>
</evidence>